<proteinExistence type="inferred from homology"/>
<dbReference type="FunFam" id="1.20.58.220:FF:000004">
    <property type="entry name" value="Phosphate-specific transport system accessory protein PhoU"/>
    <property type="match status" value="1"/>
</dbReference>
<dbReference type="Gene3D" id="1.20.58.220">
    <property type="entry name" value="Phosphate transport system protein phou homolog 2, domain 2"/>
    <property type="match status" value="1"/>
</dbReference>
<dbReference type="PIRSF" id="PIRSF003107">
    <property type="entry name" value="PhoU"/>
    <property type="match status" value="1"/>
</dbReference>
<keyword evidence="5 7" id="KW-0963">Cytoplasm</keyword>
<protein>
    <recommendedName>
        <fullName evidence="7">Phosphate-specific transport system accessory protein PhoU</fullName>
    </recommendedName>
</protein>
<evidence type="ECO:0000313" key="10">
    <source>
        <dbReference type="Proteomes" id="UP000199200"/>
    </source>
</evidence>
<dbReference type="STRING" id="426757.SAMN04488127_2194"/>
<dbReference type="InterPro" id="IPR028366">
    <property type="entry name" value="PhoU"/>
</dbReference>
<evidence type="ECO:0000256" key="5">
    <source>
        <dbReference type="ARBA" id="ARBA00022490"/>
    </source>
</evidence>
<evidence type="ECO:0000256" key="4">
    <source>
        <dbReference type="ARBA" id="ARBA00022448"/>
    </source>
</evidence>
<dbReference type="OrthoDB" id="9814256at2"/>
<organism evidence="9 10">
    <name type="scientific">Bhargavaea ginsengi</name>
    <dbReference type="NCBI Taxonomy" id="426757"/>
    <lineage>
        <taxon>Bacteria</taxon>
        <taxon>Bacillati</taxon>
        <taxon>Bacillota</taxon>
        <taxon>Bacilli</taxon>
        <taxon>Bacillales</taxon>
        <taxon>Caryophanaceae</taxon>
        <taxon>Bhargavaea</taxon>
    </lineage>
</organism>
<evidence type="ECO:0000313" key="9">
    <source>
        <dbReference type="EMBL" id="SEJ55198.1"/>
    </source>
</evidence>
<keyword evidence="10" id="KW-1185">Reference proteome</keyword>
<keyword evidence="4 7" id="KW-0813">Transport</keyword>
<accession>A0A1H6ZPK7</accession>
<comment type="subunit">
    <text evidence="3 7">Homodimer.</text>
</comment>
<feature type="domain" description="PhoU" evidence="8">
    <location>
        <begin position="125"/>
        <end position="210"/>
    </location>
</feature>
<dbReference type="InterPro" id="IPR038078">
    <property type="entry name" value="PhoU-like_sf"/>
</dbReference>
<keyword evidence="6 7" id="KW-0592">Phosphate transport</keyword>
<dbReference type="PANTHER" id="PTHR42930:SF3">
    <property type="entry name" value="PHOSPHATE-SPECIFIC TRANSPORT SYSTEM ACCESSORY PROTEIN PHOU"/>
    <property type="match status" value="1"/>
</dbReference>
<dbReference type="GO" id="GO:0006817">
    <property type="term" value="P:phosphate ion transport"/>
    <property type="evidence" value="ECO:0007669"/>
    <property type="project" value="UniProtKB-KW"/>
</dbReference>
<dbReference type="EMBL" id="FNZF01000003">
    <property type="protein sequence ID" value="SEJ55198.1"/>
    <property type="molecule type" value="Genomic_DNA"/>
</dbReference>
<dbReference type="Pfam" id="PF01895">
    <property type="entry name" value="PhoU"/>
    <property type="match status" value="2"/>
</dbReference>
<evidence type="ECO:0000256" key="2">
    <source>
        <dbReference type="ARBA" id="ARBA00008107"/>
    </source>
</evidence>
<dbReference type="GO" id="GO:0045936">
    <property type="term" value="P:negative regulation of phosphate metabolic process"/>
    <property type="evidence" value="ECO:0007669"/>
    <property type="project" value="InterPro"/>
</dbReference>
<dbReference type="NCBIfam" id="TIGR02135">
    <property type="entry name" value="phoU_full"/>
    <property type="match status" value="1"/>
</dbReference>
<reference evidence="10" key="1">
    <citation type="submission" date="2016-10" db="EMBL/GenBank/DDBJ databases">
        <authorList>
            <person name="Varghese N."/>
            <person name="Submissions S."/>
        </authorList>
    </citation>
    <scope>NUCLEOTIDE SEQUENCE [LARGE SCALE GENOMIC DNA]</scope>
    <source>
        <strain evidence="10">CGMCC 1.6763</strain>
    </source>
</reference>
<dbReference type="SUPFAM" id="SSF109755">
    <property type="entry name" value="PhoU-like"/>
    <property type="match status" value="1"/>
</dbReference>
<dbReference type="Proteomes" id="UP000199200">
    <property type="component" value="Unassembled WGS sequence"/>
</dbReference>
<comment type="subcellular location">
    <subcellularLocation>
        <location evidence="1 7">Cytoplasm</location>
    </subcellularLocation>
</comment>
<dbReference type="GO" id="GO:0005737">
    <property type="term" value="C:cytoplasm"/>
    <property type="evidence" value="ECO:0007669"/>
    <property type="project" value="UniProtKB-SubCell"/>
</dbReference>
<gene>
    <name evidence="9" type="ORF">SAMN04488127_2194</name>
</gene>
<evidence type="ECO:0000256" key="1">
    <source>
        <dbReference type="ARBA" id="ARBA00004496"/>
    </source>
</evidence>
<evidence type="ECO:0000256" key="3">
    <source>
        <dbReference type="ARBA" id="ARBA00011738"/>
    </source>
</evidence>
<sequence>MRKVGNVRKTFESELEELKGTLLRMVDLAERQLGDSMSALQTQNLTLANAVKQNDAEINALDDEINQKVIQLITQQQPVATDLRKIIVALKISTDMERIGDLAVNIAKSTLHIGDEPLIKPIVDIPKMADAVRVMLRKAFDAYDLEDIDLAFELAKEDDAIDEAYGRLIRELMGYMHRNPDHVNQITQLAFICRHLERVGDHVTNMAENIIFMVKGKTLNLNE</sequence>
<comment type="function">
    <text evidence="7">Plays a role in the regulation of phosphate uptake.</text>
</comment>
<comment type="similarity">
    <text evidence="2 7">Belongs to the PhoU family.</text>
</comment>
<feature type="domain" description="PhoU" evidence="8">
    <location>
        <begin position="22"/>
        <end position="109"/>
    </location>
</feature>
<evidence type="ECO:0000256" key="7">
    <source>
        <dbReference type="PIRNR" id="PIRNR003107"/>
    </source>
</evidence>
<dbReference type="InterPro" id="IPR026022">
    <property type="entry name" value="PhoU_dom"/>
</dbReference>
<evidence type="ECO:0000259" key="8">
    <source>
        <dbReference type="Pfam" id="PF01895"/>
    </source>
</evidence>
<evidence type="ECO:0000256" key="6">
    <source>
        <dbReference type="ARBA" id="ARBA00022592"/>
    </source>
</evidence>
<dbReference type="PANTHER" id="PTHR42930">
    <property type="entry name" value="PHOSPHATE-SPECIFIC TRANSPORT SYSTEM ACCESSORY PROTEIN PHOU"/>
    <property type="match status" value="1"/>
</dbReference>
<dbReference type="GO" id="GO:0030643">
    <property type="term" value="P:intracellular phosphate ion homeostasis"/>
    <property type="evidence" value="ECO:0007669"/>
    <property type="project" value="InterPro"/>
</dbReference>
<dbReference type="AlphaFoldDB" id="A0A1H6ZPK7"/>
<name>A0A1H6ZPK7_9BACL</name>